<dbReference type="InterPro" id="IPR005162">
    <property type="entry name" value="Retrotrans_gag_dom"/>
</dbReference>
<dbReference type="Proteomes" id="UP001179952">
    <property type="component" value="Unassembled WGS sequence"/>
</dbReference>
<dbReference type="Pfam" id="PF03732">
    <property type="entry name" value="Retrotrans_gag"/>
    <property type="match status" value="1"/>
</dbReference>
<reference evidence="3" key="1">
    <citation type="journal article" date="2023" name="Nat. Commun.">
        <title>Diploid and tetraploid genomes of Acorus and the evolution of monocots.</title>
        <authorList>
            <person name="Ma L."/>
            <person name="Liu K.W."/>
            <person name="Li Z."/>
            <person name="Hsiao Y.Y."/>
            <person name="Qi Y."/>
            <person name="Fu T."/>
            <person name="Tang G.D."/>
            <person name="Zhang D."/>
            <person name="Sun W.H."/>
            <person name="Liu D.K."/>
            <person name="Li Y."/>
            <person name="Chen G.Z."/>
            <person name="Liu X.D."/>
            <person name="Liao X.Y."/>
            <person name="Jiang Y.T."/>
            <person name="Yu X."/>
            <person name="Hao Y."/>
            <person name="Huang J."/>
            <person name="Zhao X.W."/>
            <person name="Ke S."/>
            <person name="Chen Y.Y."/>
            <person name="Wu W.L."/>
            <person name="Hsu J.L."/>
            <person name="Lin Y.F."/>
            <person name="Huang M.D."/>
            <person name="Li C.Y."/>
            <person name="Huang L."/>
            <person name="Wang Z.W."/>
            <person name="Zhao X."/>
            <person name="Zhong W.Y."/>
            <person name="Peng D.H."/>
            <person name="Ahmad S."/>
            <person name="Lan S."/>
            <person name="Zhang J.S."/>
            <person name="Tsai W.C."/>
            <person name="Van de Peer Y."/>
            <person name="Liu Z.J."/>
        </authorList>
    </citation>
    <scope>NUCLEOTIDE SEQUENCE</scope>
    <source>
        <strain evidence="3">SCP</strain>
    </source>
</reference>
<dbReference type="PANTHER" id="PTHR33223:SF10">
    <property type="entry name" value="AMINOTRANSFERASE-LIKE PLANT MOBILE DOMAIN-CONTAINING PROTEIN"/>
    <property type="match status" value="1"/>
</dbReference>
<dbReference type="PANTHER" id="PTHR33223">
    <property type="entry name" value="CCHC-TYPE DOMAIN-CONTAINING PROTEIN"/>
    <property type="match status" value="1"/>
</dbReference>
<accession>A0AAV9AN27</accession>
<gene>
    <name evidence="3" type="ORF">QJS04_geneDACA014976</name>
</gene>
<evidence type="ECO:0000313" key="4">
    <source>
        <dbReference type="Proteomes" id="UP001179952"/>
    </source>
</evidence>
<dbReference type="EMBL" id="JAUJYN010000008">
    <property type="protein sequence ID" value="KAK1265658.1"/>
    <property type="molecule type" value="Genomic_DNA"/>
</dbReference>
<protein>
    <recommendedName>
        <fullName evidence="2">Retrotransposon gag domain-containing protein</fullName>
    </recommendedName>
</protein>
<feature type="domain" description="Retrotransposon gag" evidence="2">
    <location>
        <begin position="13"/>
        <end position="103"/>
    </location>
</feature>
<name>A0AAV9AN27_ACOGR</name>
<comment type="caution">
    <text evidence="3">The sequence shown here is derived from an EMBL/GenBank/DDBJ whole genome shotgun (WGS) entry which is preliminary data.</text>
</comment>
<evidence type="ECO:0000256" key="1">
    <source>
        <dbReference type="SAM" id="MobiDB-lite"/>
    </source>
</evidence>
<organism evidence="3 4">
    <name type="scientific">Acorus gramineus</name>
    <name type="common">Dwarf sweet flag</name>
    <dbReference type="NCBI Taxonomy" id="55184"/>
    <lineage>
        <taxon>Eukaryota</taxon>
        <taxon>Viridiplantae</taxon>
        <taxon>Streptophyta</taxon>
        <taxon>Embryophyta</taxon>
        <taxon>Tracheophyta</taxon>
        <taxon>Spermatophyta</taxon>
        <taxon>Magnoliopsida</taxon>
        <taxon>Liliopsida</taxon>
        <taxon>Acoraceae</taxon>
        <taxon>Acorus</taxon>
    </lineage>
</organism>
<feature type="compositionally biased region" description="Basic and acidic residues" evidence="1">
    <location>
        <begin position="124"/>
        <end position="146"/>
    </location>
</feature>
<evidence type="ECO:0000313" key="3">
    <source>
        <dbReference type="EMBL" id="KAK1265658.1"/>
    </source>
</evidence>
<reference evidence="3" key="2">
    <citation type="submission" date="2023-06" db="EMBL/GenBank/DDBJ databases">
        <authorList>
            <person name="Ma L."/>
            <person name="Liu K.-W."/>
            <person name="Li Z."/>
            <person name="Hsiao Y.-Y."/>
            <person name="Qi Y."/>
            <person name="Fu T."/>
            <person name="Tang G."/>
            <person name="Zhang D."/>
            <person name="Sun W.-H."/>
            <person name="Liu D.-K."/>
            <person name="Li Y."/>
            <person name="Chen G.-Z."/>
            <person name="Liu X.-D."/>
            <person name="Liao X.-Y."/>
            <person name="Jiang Y.-T."/>
            <person name="Yu X."/>
            <person name="Hao Y."/>
            <person name="Huang J."/>
            <person name="Zhao X.-W."/>
            <person name="Ke S."/>
            <person name="Chen Y.-Y."/>
            <person name="Wu W.-L."/>
            <person name="Hsu J.-L."/>
            <person name="Lin Y.-F."/>
            <person name="Huang M.-D."/>
            <person name="Li C.-Y."/>
            <person name="Huang L."/>
            <person name="Wang Z.-W."/>
            <person name="Zhao X."/>
            <person name="Zhong W.-Y."/>
            <person name="Peng D.-H."/>
            <person name="Ahmad S."/>
            <person name="Lan S."/>
            <person name="Zhang J.-S."/>
            <person name="Tsai W.-C."/>
            <person name="Van De Peer Y."/>
            <person name="Liu Z.-J."/>
        </authorList>
    </citation>
    <scope>NUCLEOTIDE SEQUENCE</scope>
    <source>
        <strain evidence="3">SCP</strain>
        <tissue evidence="3">Leaves</tissue>
    </source>
</reference>
<feature type="region of interest" description="Disordered" evidence="1">
    <location>
        <begin position="124"/>
        <end position="163"/>
    </location>
</feature>
<evidence type="ECO:0000259" key="2">
    <source>
        <dbReference type="Pfam" id="PF03732"/>
    </source>
</evidence>
<proteinExistence type="predicted"/>
<dbReference type="AlphaFoldDB" id="A0AAV9AN27"/>
<keyword evidence="4" id="KW-1185">Reference proteome</keyword>
<sequence>MALYELYDGLMCRLFPSSLKGAALTWFHFLPPLTIRNFEEVGTMFAEHFICSRRSKKDLGDIVKIQMRSGETIRQYVDHFSILKFEVEDCNEGVAIMAFQNGLPSKNGLKESLIKRTPSDLRDLMGRAEKYAKKPREKDQRGEKGKKPGASTNEVREGQGMFF</sequence>